<dbReference type="SUPFAM" id="SSF51735">
    <property type="entry name" value="NAD(P)-binding Rossmann-fold domains"/>
    <property type="match status" value="1"/>
</dbReference>
<evidence type="ECO:0000256" key="1">
    <source>
        <dbReference type="ARBA" id="ARBA00004701"/>
    </source>
</evidence>
<evidence type="ECO:0000313" key="12">
    <source>
        <dbReference type="EMBL" id="SDN43837.1"/>
    </source>
</evidence>
<dbReference type="Gene3D" id="1.20.5.100">
    <property type="entry name" value="Cytochrome c1, transmembrane anchor, C-terminal"/>
    <property type="match status" value="1"/>
</dbReference>
<dbReference type="FunFam" id="3.40.50.720:FF:000193">
    <property type="entry name" value="UDP-glucose 6-dehydrogenase"/>
    <property type="match status" value="1"/>
</dbReference>
<dbReference type="EMBL" id="FNHE01000021">
    <property type="protein sequence ID" value="SDN43837.1"/>
    <property type="molecule type" value="Genomic_DNA"/>
</dbReference>
<feature type="binding site" evidence="9">
    <location>
        <position position="261"/>
    </location>
    <ligand>
        <name>substrate</name>
    </ligand>
</feature>
<dbReference type="PIRSF" id="PIRSF500134">
    <property type="entry name" value="UDPglc_DH_bac"/>
    <property type="match status" value="1"/>
</dbReference>
<organism evidence="12 13">
    <name type="scientific">Geodermatophilus siccatus</name>
    <dbReference type="NCBI Taxonomy" id="1137991"/>
    <lineage>
        <taxon>Bacteria</taxon>
        <taxon>Bacillati</taxon>
        <taxon>Actinomycetota</taxon>
        <taxon>Actinomycetes</taxon>
        <taxon>Geodermatophilales</taxon>
        <taxon>Geodermatophilaceae</taxon>
        <taxon>Geodermatophilus</taxon>
    </lineage>
</organism>
<feature type="binding site" evidence="10">
    <location>
        <position position="267"/>
    </location>
    <ligand>
        <name>NAD(+)</name>
        <dbReference type="ChEBI" id="CHEBI:57540"/>
    </ligand>
</feature>
<feature type="active site" description="Nucleophile" evidence="8">
    <location>
        <position position="264"/>
    </location>
</feature>
<dbReference type="GO" id="GO:0051287">
    <property type="term" value="F:NAD binding"/>
    <property type="evidence" value="ECO:0007669"/>
    <property type="project" value="InterPro"/>
</dbReference>
<dbReference type="PIRSF" id="PIRSF000124">
    <property type="entry name" value="UDPglc_GDPman_dh"/>
    <property type="match status" value="1"/>
</dbReference>
<dbReference type="InterPro" id="IPR014026">
    <property type="entry name" value="UDP-Glc/GDP-Man_DH_dimer"/>
</dbReference>
<protein>
    <recommendedName>
        <fullName evidence="3 7">UDP-glucose 6-dehydrogenase</fullName>
        <ecNumber evidence="3 7">1.1.1.22</ecNumber>
    </recommendedName>
</protein>
<feature type="binding site" evidence="10">
    <location>
        <position position="121"/>
    </location>
    <ligand>
        <name>NAD(+)</name>
        <dbReference type="ChEBI" id="CHEBI:57540"/>
    </ligand>
</feature>
<feature type="domain" description="UDP-glucose/GDP-mannose dehydrogenase C-terminal" evidence="11">
    <location>
        <begin position="320"/>
        <end position="421"/>
    </location>
</feature>
<feature type="binding site" evidence="10">
    <location>
        <position position="334"/>
    </location>
    <ligand>
        <name>NAD(+)</name>
        <dbReference type="ChEBI" id="CHEBI:57540"/>
    </ligand>
</feature>
<proteinExistence type="inferred from homology"/>
<dbReference type="InterPro" id="IPR008927">
    <property type="entry name" value="6-PGluconate_DH-like_C_sf"/>
</dbReference>
<dbReference type="Pfam" id="PF03721">
    <property type="entry name" value="UDPG_MGDP_dh_N"/>
    <property type="match status" value="1"/>
</dbReference>
<dbReference type="OrthoDB" id="5193947at2"/>
<comment type="similarity">
    <text evidence="2 7">Belongs to the UDP-glucose/GDP-mannose dehydrogenase family.</text>
</comment>
<dbReference type="NCBIfam" id="TIGR03026">
    <property type="entry name" value="NDP-sugDHase"/>
    <property type="match status" value="1"/>
</dbReference>
<gene>
    <name evidence="12" type="ORF">SAMN05660642_04841</name>
</gene>
<feature type="binding site" evidence="10">
    <location>
        <position position="85"/>
    </location>
    <ligand>
        <name>NAD(+)</name>
        <dbReference type="ChEBI" id="CHEBI:57540"/>
    </ligand>
</feature>
<sequence length="439" mass="47116">MRISVIGCGYLGAVHAASMAELGHEVVGIDVDQRKVAALCAGRAPFYEPDFAELLQHSLASGRLSFSTDVHDAAGAQVHFVCVGTPQKHGEYAADLRFVQAAAESLLQVLEPGELVVGKSTVPVGTAAELARMFGEKVPGSLLAWNPEFLREGFAVRDTLHPDRLVYGVPDGPDAESIVATLDEVYAPIVATGTPKVVTDYATAEMVKTAANSFLATKISFINAMAELCEATGADVKQLADAIGFDDRIGRKFLNAGLGFGGGCLPKDIRAFMARAGELGADQALTFLREVDNINMRRRIRMVELAREVCDGSLLGKHIAVLGAAFKPDSDDIRDSPALNVAAQLQLQGAVVTVTDPAAIENSRRQWPQLDYAATPEEAAERADAVLVLTEWRQYRELDPVAFGEVVAQKRVLDGRNALDREAWTAAGWTYRALGRRAG</sequence>
<evidence type="ECO:0000313" key="13">
    <source>
        <dbReference type="Proteomes" id="UP000198680"/>
    </source>
</evidence>
<dbReference type="GO" id="GO:0006065">
    <property type="term" value="P:UDP-glucuronate biosynthetic process"/>
    <property type="evidence" value="ECO:0007669"/>
    <property type="project" value="UniProtKB-UniPathway"/>
</dbReference>
<dbReference type="EC" id="1.1.1.22" evidence="3 7"/>
<dbReference type="Proteomes" id="UP000198680">
    <property type="component" value="Unassembled WGS sequence"/>
</dbReference>
<dbReference type="SUPFAM" id="SSF48179">
    <property type="entry name" value="6-phosphogluconate dehydrogenase C-terminal domain-like"/>
    <property type="match status" value="1"/>
</dbReference>
<accession>A0A1H0BDY7</accession>
<dbReference type="InterPro" id="IPR001732">
    <property type="entry name" value="UDP-Glc/GDP-Man_DH_N"/>
</dbReference>
<feature type="binding site" evidence="10">
    <location>
        <position position="30"/>
    </location>
    <ligand>
        <name>NAD(+)</name>
        <dbReference type="ChEBI" id="CHEBI:57540"/>
    </ligand>
</feature>
<dbReference type="SUPFAM" id="SSF52413">
    <property type="entry name" value="UDP-glucose/GDP-mannose dehydrogenase C-terminal domain"/>
    <property type="match status" value="1"/>
</dbReference>
<dbReference type="InterPro" id="IPR017476">
    <property type="entry name" value="UDP-Glc/GDP-Man"/>
</dbReference>
<dbReference type="RefSeq" id="WP_091224312.1">
    <property type="nucleotide sequence ID" value="NZ_FNHE01000021.1"/>
</dbReference>
<feature type="binding site" evidence="10">
    <location>
        <position position="152"/>
    </location>
    <ligand>
        <name>NAD(+)</name>
        <dbReference type="ChEBI" id="CHEBI:57540"/>
    </ligand>
</feature>
<dbReference type="InterPro" id="IPR014027">
    <property type="entry name" value="UDP-Glc/GDP-Man_DH_C"/>
</dbReference>
<dbReference type="InterPro" id="IPR028357">
    <property type="entry name" value="UDPglc_DH_bac"/>
</dbReference>
<dbReference type="InterPro" id="IPR036291">
    <property type="entry name" value="NAD(P)-bd_dom_sf"/>
</dbReference>
<dbReference type="InterPro" id="IPR036220">
    <property type="entry name" value="UDP-Glc/GDP-Man_DH_C_sf"/>
</dbReference>
<feature type="binding site" evidence="9">
    <location>
        <begin position="253"/>
        <end position="257"/>
    </location>
    <ligand>
        <name>substrate</name>
    </ligand>
</feature>
<feature type="binding site" evidence="9">
    <location>
        <position position="327"/>
    </location>
    <ligand>
        <name>substrate</name>
    </ligand>
</feature>
<evidence type="ECO:0000259" key="11">
    <source>
        <dbReference type="SMART" id="SM00984"/>
    </source>
</evidence>
<dbReference type="SMART" id="SM00984">
    <property type="entry name" value="UDPG_MGDP_dh_C"/>
    <property type="match status" value="1"/>
</dbReference>
<dbReference type="AlphaFoldDB" id="A0A1H0BDY7"/>
<dbReference type="Pfam" id="PF00984">
    <property type="entry name" value="UDPG_MGDP_dh"/>
    <property type="match status" value="1"/>
</dbReference>
<evidence type="ECO:0000256" key="3">
    <source>
        <dbReference type="ARBA" id="ARBA00012954"/>
    </source>
</evidence>
<name>A0A1H0BDY7_9ACTN</name>
<feature type="binding site" evidence="10">
    <location>
        <position position="35"/>
    </location>
    <ligand>
        <name>NAD(+)</name>
        <dbReference type="ChEBI" id="CHEBI:57540"/>
    </ligand>
</feature>
<dbReference type="PANTHER" id="PTHR43750">
    <property type="entry name" value="UDP-GLUCOSE 6-DEHYDROGENASE TUAD"/>
    <property type="match status" value="1"/>
</dbReference>
<comment type="pathway">
    <text evidence="1">Nucleotide-sugar biosynthesis; UDP-alpha-D-glucuronate biosynthesis; UDP-alpha-D-glucuronate from UDP-alpha-D-glucose: step 1/1.</text>
</comment>
<evidence type="ECO:0000256" key="8">
    <source>
        <dbReference type="PIRSR" id="PIRSR500134-1"/>
    </source>
</evidence>
<evidence type="ECO:0000256" key="9">
    <source>
        <dbReference type="PIRSR" id="PIRSR500134-2"/>
    </source>
</evidence>
<dbReference type="PANTHER" id="PTHR43750:SF3">
    <property type="entry name" value="UDP-GLUCOSE 6-DEHYDROGENASE TUAD"/>
    <property type="match status" value="1"/>
</dbReference>
<evidence type="ECO:0000256" key="10">
    <source>
        <dbReference type="PIRSR" id="PIRSR500134-3"/>
    </source>
</evidence>
<dbReference type="GO" id="GO:0000271">
    <property type="term" value="P:polysaccharide biosynthetic process"/>
    <property type="evidence" value="ECO:0007669"/>
    <property type="project" value="InterPro"/>
</dbReference>
<comment type="catalytic activity">
    <reaction evidence="6 7">
        <text>UDP-alpha-D-glucose + 2 NAD(+) + H2O = UDP-alpha-D-glucuronate + 2 NADH + 3 H(+)</text>
        <dbReference type="Rhea" id="RHEA:23596"/>
        <dbReference type="ChEBI" id="CHEBI:15377"/>
        <dbReference type="ChEBI" id="CHEBI:15378"/>
        <dbReference type="ChEBI" id="CHEBI:57540"/>
        <dbReference type="ChEBI" id="CHEBI:57945"/>
        <dbReference type="ChEBI" id="CHEBI:58052"/>
        <dbReference type="ChEBI" id="CHEBI:58885"/>
        <dbReference type="EC" id="1.1.1.22"/>
    </reaction>
</comment>
<keyword evidence="5 7" id="KW-0520">NAD</keyword>
<evidence type="ECO:0000256" key="5">
    <source>
        <dbReference type="ARBA" id="ARBA00023027"/>
    </source>
</evidence>
<keyword evidence="13" id="KW-1185">Reference proteome</keyword>
<dbReference type="STRING" id="1137991.SAMN05660642_04841"/>
<evidence type="ECO:0000256" key="4">
    <source>
        <dbReference type="ARBA" id="ARBA00023002"/>
    </source>
</evidence>
<dbReference type="GO" id="GO:0003979">
    <property type="term" value="F:UDP-glucose 6-dehydrogenase activity"/>
    <property type="evidence" value="ECO:0007669"/>
    <property type="project" value="UniProtKB-EC"/>
</dbReference>
<evidence type="ECO:0000256" key="2">
    <source>
        <dbReference type="ARBA" id="ARBA00006601"/>
    </source>
</evidence>
<keyword evidence="4 7" id="KW-0560">Oxidoreductase</keyword>
<dbReference type="Pfam" id="PF03720">
    <property type="entry name" value="UDPG_MGDP_dh_C"/>
    <property type="match status" value="1"/>
</dbReference>
<feature type="binding site" evidence="9">
    <location>
        <begin position="149"/>
        <end position="152"/>
    </location>
    <ligand>
        <name>substrate</name>
    </ligand>
</feature>
<evidence type="ECO:0000256" key="6">
    <source>
        <dbReference type="ARBA" id="ARBA00047473"/>
    </source>
</evidence>
<dbReference type="UniPathway" id="UPA00038">
    <property type="reaction ID" value="UER00491"/>
</dbReference>
<reference evidence="13" key="1">
    <citation type="submission" date="2016-10" db="EMBL/GenBank/DDBJ databases">
        <authorList>
            <person name="Varghese N."/>
            <person name="Submissions S."/>
        </authorList>
    </citation>
    <scope>NUCLEOTIDE SEQUENCE [LARGE SCALE GENOMIC DNA]</scope>
    <source>
        <strain evidence="13">DSM 45419</strain>
    </source>
</reference>
<feature type="binding site" evidence="9">
    <location>
        <position position="208"/>
    </location>
    <ligand>
        <name>substrate</name>
    </ligand>
</feature>
<dbReference type="Gene3D" id="3.40.50.720">
    <property type="entry name" value="NAD(P)-binding Rossmann-like Domain"/>
    <property type="match status" value="2"/>
</dbReference>
<evidence type="ECO:0000256" key="7">
    <source>
        <dbReference type="PIRNR" id="PIRNR000124"/>
    </source>
</evidence>